<dbReference type="EMBL" id="JAWWNJ010000024">
    <property type="protein sequence ID" value="KAK7031824.1"/>
    <property type="molecule type" value="Genomic_DNA"/>
</dbReference>
<name>A0AAW0BYF0_9AGAR</name>
<dbReference type="SUPFAM" id="SSF81383">
    <property type="entry name" value="F-box domain"/>
    <property type="match status" value="1"/>
</dbReference>
<comment type="caution">
    <text evidence="1">The sequence shown here is derived from an EMBL/GenBank/DDBJ whole genome shotgun (WGS) entry which is preliminary data.</text>
</comment>
<organism evidence="1 2">
    <name type="scientific">Favolaschia claudopus</name>
    <dbReference type="NCBI Taxonomy" id="2862362"/>
    <lineage>
        <taxon>Eukaryota</taxon>
        <taxon>Fungi</taxon>
        <taxon>Dikarya</taxon>
        <taxon>Basidiomycota</taxon>
        <taxon>Agaricomycotina</taxon>
        <taxon>Agaricomycetes</taxon>
        <taxon>Agaricomycetidae</taxon>
        <taxon>Agaricales</taxon>
        <taxon>Marasmiineae</taxon>
        <taxon>Mycenaceae</taxon>
        <taxon>Favolaschia</taxon>
    </lineage>
</organism>
<dbReference type="AlphaFoldDB" id="A0AAW0BYF0"/>
<proteinExistence type="predicted"/>
<accession>A0AAW0BYF0</accession>
<evidence type="ECO:0000313" key="2">
    <source>
        <dbReference type="Proteomes" id="UP001362999"/>
    </source>
</evidence>
<dbReference type="Gene3D" id="1.20.1280.50">
    <property type="match status" value="1"/>
</dbReference>
<gene>
    <name evidence="1" type="ORF">R3P38DRAFT_3265801</name>
</gene>
<evidence type="ECO:0000313" key="1">
    <source>
        <dbReference type="EMBL" id="KAK7031824.1"/>
    </source>
</evidence>
<protein>
    <submittedName>
        <fullName evidence="1">F-box domain-containing protein</fullName>
    </submittedName>
</protein>
<dbReference type="InterPro" id="IPR036047">
    <property type="entry name" value="F-box-like_dom_sf"/>
</dbReference>
<keyword evidence="2" id="KW-1185">Reference proteome</keyword>
<reference evidence="1 2" key="1">
    <citation type="journal article" date="2024" name="J Genomics">
        <title>Draft genome sequencing and assembly of Favolaschia claudopus CIRM-BRFM 2984 isolated from oak limbs.</title>
        <authorList>
            <person name="Navarro D."/>
            <person name="Drula E."/>
            <person name="Chaduli D."/>
            <person name="Cazenave R."/>
            <person name="Ahrendt S."/>
            <person name="Wang J."/>
            <person name="Lipzen A."/>
            <person name="Daum C."/>
            <person name="Barry K."/>
            <person name="Grigoriev I.V."/>
            <person name="Favel A."/>
            <person name="Rosso M.N."/>
            <person name="Martin F."/>
        </authorList>
    </citation>
    <scope>NUCLEOTIDE SEQUENCE [LARGE SCALE GENOMIC DNA]</scope>
    <source>
        <strain evidence="1 2">CIRM-BRFM 2984</strain>
    </source>
</reference>
<dbReference type="Proteomes" id="UP001362999">
    <property type="component" value="Unassembled WGS sequence"/>
</dbReference>
<sequence length="348" mass="39612">MEQDRALFAQKKAEILDIEAQMAALVQCISAIREAQQVIRARLKSYKYPVLSLPHEIVAEIFIHTIPPYPDPPPPRTCPSTVLTQICRQWREIAIGTPQLWKTIYLVAYNLPIPQRRSFDSQQAFRQASLWVKRSGSCPLSVYVEDLRPILPVLLLERMRLEHLRLSILDDPLNKSASQTHFSLHSAPLLRSVIFRSTGGGIIDLPWAQLTFLKVWIERTADFRRCILRQARRLVHCAFYCRDVVRNTEGVGSEISLHHLESLEIRLNAGGGIQMDDVLESLMVPNLQILHVSEATLGPQPIETLKYFISKSHCKLKKMEVVNVDVVHPAAYHHAFPSIASVVIDRMV</sequence>